<protein>
    <submittedName>
        <fullName evidence="2">BNR/Asp-box repeat protein</fullName>
    </submittedName>
</protein>
<feature type="chain" id="PRO_5022095178" evidence="1">
    <location>
        <begin position="21"/>
        <end position="758"/>
    </location>
</feature>
<proteinExistence type="predicted"/>
<dbReference type="Proteomes" id="UP000316921">
    <property type="component" value="Chromosome"/>
</dbReference>
<evidence type="ECO:0000313" key="3">
    <source>
        <dbReference type="Proteomes" id="UP000316921"/>
    </source>
</evidence>
<dbReference type="PANTHER" id="PTHR43739:SF5">
    <property type="entry name" value="EXO-ALPHA-SIALIDASE"/>
    <property type="match status" value="1"/>
</dbReference>
<dbReference type="PANTHER" id="PTHR43739">
    <property type="entry name" value="XYLOGLUCANASE (EUROFUNG)"/>
    <property type="match status" value="1"/>
</dbReference>
<dbReference type="InterPro" id="IPR015943">
    <property type="entry name" value="WD40/YVTN_repeat-like_dom_sf"/>
</dbReference>
<dbReference type="RefSeq" id="WP_145063023.1">
    <property type="nucleotide sequence ID" value="NZ_CP036287.1"/>
</dbReference>
<gene>
    <name evidence="2" type="ORF">Pla133_09990</name>
</gene>
<reference evidence="2 3" key="1">
    <citation type="submission" date="2019-02" db="EMBL/GenBank/DDBJ databases">
        <title>Deep-cultivation of Planctomycetes and their phenomic and genomic characterization uncovers novel biology.</title>
        <authorList>
            <person name="Wiegand S."/>
            <person name="Jogler M."/>
            <person name="Boedeker C."/>
            <person name="Pinto D."/>
            <person name="Vollmers J."/>
            <person name="Rivas-Marin E."/>
            <person name="Kohn T."/>
            <person name="Peeters S.H."/>
            <person name="Heuer A."/>
            <person name="Rast P."/>
            <person name="Oberbeckmann S."/>
            <person name="Bunk B."/>
            <person name="Jeske O."/>
            <person name="Meyerdierks A."/>
            <person name="Storesund J.E."/>
            <person name="Kallscheuer N."/>
            <person name="Luecker S."/>
            <person name="Lage O.M."/>
            <person name="Pohl T."/>
            <person name="Merkel B.J."/>
            <person name="Hornburger P."/>
            <person name="Mueller R.-W."/>
            <person name="Bruemmer F."/>
            <person name="Labrenz M."/>
            <person name="Spormann A.M."/>
            <person name="Op den Camp H."/>
            <person name="Overmann J."/>
            <person name="Amann R."/>
            <person name="Jetten M.S.M."/>
            <person name="Mascher T."/>
            <person name="Medema M.H."/>
            <person name="Devos D.P."/>
            <person name="Kaster A.-K."/>
            <person name="Ovreas L."/>
            <person name="Rohde M."/>
            <person name="Galperin M.Y."/>
            <person name="Jogler C."/>
        </authorList>
    </citation>
    <scope>NUCLEOTIDE SEQUENCE [LARGE SCALE GENOMIC DNA]</scope>
    <source>
        <strain evidence="2 3">Pla133</strain>
    </source>
</reference>
<evidence type="ECO:0000313" key="2">
    <source>
        <dbReference type="EMBL" id="QDU65933.1"/>
    </source>
</evidence>
<dbReference type="KEGG" id="pbap:Pla133_09990"/>
<accession>A0A518BG85</accession>
<dbReference type="GO" id="GO:0010411">
    <property type="term" value="P:xyloglucan metabolic process"/>
    <property type="evidence" value="ECO:0007669"/>
    <property type="project" value="TreeGrafter"/>
</dbReference>
<keyword evidence="3" id="KW-1185">Reference proteome</keyword>
<dbReference type="AlphaFoldDB" id="A0A518BG85"/>
<organism evidence="2 3">
    <name type="scientific">Engelhardtia mirabilis</name>
    <dbReference type="NCBI Taxonomy" id="2528011"/>
    <lineage>
        <taxon>Bacteria</taxon>
        <taxon>Pseudomonadati</taxon>
        <taxon>Planctomycetota</taxon>
        <taxon>Planctomycetia</taxon>
        <taxon>Planctomycetia incertae sedis</taxon>
        <taxon>Engelhardtia</taxon>
    </lineage>
</organism>
<sequence length="758" mass="76331" precursor="true">MSLFLAGAAALLTLPALPVAQIGDGISVGPFGGSVMSVNADPSDPNLVLAGSISLGLVRTTNGGGSFAPFGAGLPPASFSSFAADLERDPTDADHLFAAVGSQVFESTDRGLTWSANSLAPDGSVRGLTCDDTGAIWLANTTSTLYRSIDGGGSWSPVFSGSSVTRASFSATEPGRAYVGTFNGVFTSIDAGASWSNLSGETTWAKAVLADPNTPGVVYLGGCCGTLRKSTDGSLSWSTLSGPINSSTQFLTADPTTPGRIWLAYLAALYFTDNGGTTWINAGASLPASQPILMDLAFAAGGDRYLGTEGGGIFRAASGTSTWVPVGLPTVELWDVEITAAGGARLFSSGKGLHDSGGPAQQLQQNPWYFDFGAHTNDIVVDPNDPDRWILAGVGAFVDNATIRIATNGGNTITTPVENFGAGQATSIAIDPLDPTHMLASFSPAGFGNPGLMESIDSGATWTGFPASNGGAVSHVAIDPHQSGHWLAATLFGNFIETTNGGASFAPLTTWPASSAPQFVAFDPYTAGVVWASDSVDGLYRSLDGGATWSLRHAGGHARSDVEFHPTAPGVLWFGDSSGRLMLSGDGGDSFVQAWSSPAGSAINGLAFDPAVESLVVATGGESGFEVFGVNPYVGLGGGSAGTGGLTPRHFGQGLPQLGNAGFSLEVSGALPGAVALIHLGASDLGLPFAGGVLHTGLPTVAQVAAVVAGAGDASMAAPVPAAPVLAGLQLFSQAFVIDGAAVGGLALTDGLALRILP</sequence>
<name>A0A518BG85_9BACT</name>
<dbReference type="EMBL" id="CP036287">
    <property type="protein sequence ID" value="QDU65933.1"/>
    <property type="molecule type" value="Genomic_DNA"/>
</dbReference>
<dbReference type="Gene3D" id="2.130.10.10">
    <property type="entry name" value="YVTN repeat-like/Quinoprotein amine dehydrogenase"/>
    <property type="match status" value="5"/>
</dbReference>
<dbReference type="SUPFAM" id="SSF110296">
    <property type="entry name" value="Oligoxyloglucan reducing end-specific cellobiohydrolase"/>
    <property type="match status" value="2"/>
</dbReference>
<keyword evidence="1" id="KW-0732">Signal</keyword>
<dbReference type="InterPro" id="IPR052025">
    <property type="entry name" value="Xyloglucanase_GH74"/>
</dbReference>
<evidence type="ECO:0000256" key="1">
    <source>
        <dbReference type="SAM" id="SignalP"/>
    </source>
</evidence>
<feature type="signal peptide" evidence="1">
    <location>
        <begin position="1"/>
        <end position="20"/>
    </location>
</feature>